<dbReference type="AlphaFoldDB" id="A0AB34JMZ3"/>
<reference evidence="3 4" key="1">
    <citation type="journal article" date="2024" name="Science">
        <title>Giant polyketide synthase enzymes in the biosynthesis of giant marine polyether toxins.</title>
        <authorList>
            <person name="Fallon T.R."/>
            <person name="Shende V.V."/>
            <person name="Wierzbicki I.H."/>
            <person name="Pendleton A.L."/>
            <person name="Watervoot N.F."/>
            <person name="Auber R.P."/>
            <person name="Gonzalez D.J."/>
            <person name="Wisecaver J.H."/>
            <person name="Moore B.S."/>
        </authorList>
    </citation>
    <scope>NUCLEOTIDE SEQUENCE [LARGE SCALE GENOMIC DNA]</scope>
    <source>
        <strain evidence="3 4">12B1</strain>
    </source>
</reference>
<sequence>MWMRHAALVLLLSALAGGGCYPMRSLSAVDTPENAHPDLLSRLKLLAKIVSSRSDVPHHLQRHARRMSTLSLAELHDHPDHSYTREVVTAALESLSTDEQERLGVWLTQEELDRIVNVERNYALEATSPALQYSDIDEAMRIASMVASVKLIEPSCYVSFSNTRAAVYINLGCGAAISEDLLSQYYAYSDQADTHRPYNYDSLMHYSGAIITPGGNSVRIGRRTGGFDGNDVSQIRQIYQCSPFFANSPTAVAIAYGYACPVVNIFDEQDPDGCAVELRTAGSNCSVIQFNSTSTLCSCCDAPMHATSSPGNNLYQVHLSSGFSPPPSPPTSPPPPSSPPPPPPPPLSPAAPPSLPRLAVHFDFSTDGNGWSMSQYAWTRTSGTTSSSDTGPSEGPTGLGSFYYYAEASPPRTLGDVFELTYDGSGCSTSLDGVSFSYSMYGADMGDLSVIAGGSTRFFKSGNQGFSWWTATNIGLGGASSFTFSYVVGSSHRGDAAVGAVTVYCAPDVLTPSPVSAPSPPPPSSPPPLLPLPSTSSPSTPLPPPPTQNCVPCRRYPLFGTPNLPCCTSS</sequence>
<dbReference type="PROSITE" id="PS51257">
    <property type="entry name" value="PROKAR_LIPOPROTEIN"/>
    <property type="match status" value="1"/>
</dbReference>
<dbReference type="Gene3D" id="2.60.120.200">
    <property type="match status" value="1"/>
</dbReference>
<dbReference type="PANTHER" id="PTHR23282:SF101">
    <property type="entry name" value="MAM DOMAIN-CONTAINING PROTEIN"/>
    <property type="match status" value="1"/>
</dbReference>
<evidence type="ECO:0008006" key="5">
    <source>
        <dbReference type="Google" id="ProtNLM"/>
    </source>
</evidence>
<dbReference type="InterPro" id="IPR051560">
    <property type="entry name" value="MAM_domain-containing"/>
</dbReference>
<proteinExistence type="predicted"/>
<dbReference type="InterPro" id="IPR024079">
    <property type="entry name" value="MetalloPept_cat_dom_sf"/>
</dbReference>
<gene>
    <name evidence="3" type="ORF">AB1Y20_021711</name>
</gene>
<evidence type="ECO:0000256" key="1">
    <source>
        <dbReference type="SAM" id="MobiDB-lite"/>
    </source>
</evidence>
<keyword evidence="2" id="KW-0732">Signal</keyword>
<evidence type="ECO:0000313" key="4">
    <source>
        <dbReference type="Proteomes" id="UP001515480"/>
    </source>
</evidence>
<dbReference type="PANTHER" id="PTHR23282">
    <property type="entry name" value="APICAL ENDOSOMAL GLYCOPROTEIN PRECURSOR"/>
    <property type="match status" value="1"/>
</dbReference>
<dbReference type="Proteomes" id="UP001515480">
    <property type="component" value="Unassembled WGS sequence"/>
</dbReference>
<organism evidence="3 4">
    <name type="scientific">Prymnesium parvum</name>
    <name type="common">Toxic golden alga</name>
    <dbReference type="NCBI Taxonomy" id="97485"/>
    <lineage>
        <taxon>Eukaryota</taxon>
        <taxon>Haptista</taxon>
        <taxon>Haptophyta</taxon>
        <taxon>Prymnesiophyceae</taxon>
        <taxon>Prymnesiales</taxon>
        <taxon>Prymnesiaceae</taxon>
        <taxon>Prymnesium</taxon>
    </lineage>
</organism>
<feature type="signal peptide" evidence="2">
    <location>
        <begin position="1"/>
        <end position="20"/>
    </location>
</feature>
<evidence type="ECO:0000256" key="2">
    <source>
        <dbReference type="SAM" id="SignalP"/>
    </source>
</evidence>
<accession>A0AB34JMZ3</accession>
<keyword evidence="4" id="KW-1185">Reference proteome</keyword>
<dbReference type="Gene3D" id="3.40.390.10">
    <property type="entry name" value="Collagenase (Catalytic Domain)"/>
    <property type="match status" value="1"/>
</dbReference>
<feature type="compositionally biased region" description="Pro residues" evidence="1">
    <location>
        <begin position="515"/>
        <end position="531"/>
    </location>
</feature>
<dbReference type="GO" id="GO:0008237">
    <property type="term" value="F:metallopeptidase activity"/>
    <property type="evidence" value="ECO:0007669"/>
    <property type="project" value="InterPro"/>
</dbReference>
<feature type="chain" id="PRO_5044321518" description="Metalloendopeptidase" evidence="2">
    <location>
        <begin position="21"/>
        <end position="570"/>
    </location>
</feature>
<comment type="caution">
    <text evidence="3">The sequence shown here is derived from an EMBL/GenBank/DDBJ whole genome shotgun (WGS) entry which is preliminary data.</text>
</comment>
<feature type="region of interest" description="Disordered" evidence="1">
    <location>
        <begin position="315"/>
        <end position="353"/>
    </location>
</feature>
<dbReference type="SUPFAM" id="SSF49899">
    <property type="entry name" value="Concanavalin A-like lectins/glucanases"/>
    <property type="match status" value="1"/>
</dbReference>
<name>A0AB34JMZ3_PRYPA</name>
<protein>
    <recommendedName>
        <fullName evidence="5">Metalloendopeptidase</fullName>
    </recommendedName>
</protein>
<feature type="compositionally biased region" description="Pro residues" evidence="1">
    <location>
        <begin position="324"/>
        <end position="353"/>
    </location>
</feature>
<dbReference type="EMBL" id="JBGBPQ010000007">
    <property type="protein sequence ID" value="KAL1522067.1"/>
    <property type="molecule type" value="Genomic_DNA"/>
</dbReference>
<evidence type="ECO:0000313" key="3">
    <source>
        <dbReference type="EMBL" id="KAL1522067.1"/>
    </source>
</evidence>
<feature type="region of interest" description="Disordered" evidence="1">
    <location>
        <begin position="514"/>
        <end position="546"/>
    </location>
</feature>
<dbReference type="InterPro" id="IPR013320">
    <property type="entry name" value="ConA-like_dom_sf"/>
</dbReference>